<reference evidence="1 2" key="1">
    <citation type="journal article" date="2016" name="Mol. Biol. Evol.">
        <title>Comparative Genomics of Early-Diverging Mushroom-Forming Fungi Provides Insights into the Origins of Lignocellulose Decay Capabilities.</title>
        <authorList>
            <person name="Nagy L.G."/>
            <person name="Riley R."/>
            <person name="Tritt A."/>
            <person name="Adam C."/>
            <person name="Daum C."/>
            <person name="Floudas D."/>
            <person name="Sun H."/>
            <person name="Yadav J.S."/>
            <person name="Pangilinan J."/>
            <person name="Larsson K.H."/>
            <person name="Matsuura K."/>
            <person name="Barry K."/>
            <person name="Labutti K."/>
            <person name="Kuo R."/>
            <person name="Ohm R.A."/>
            <person name="Bhattacharya S.S."/>
            <person name="Shirouzu T."/>
            <person name="Yoshinaga Y."/>
            <person name="Martin F.M."/>
            <person name="Grigoriev I.V."/>
            <person name="Hibbett D.S."/>
        </authorList>
    </citation>
    <scope>NUCLEOTIDE SEQUENCE [LARGE SCALE GENOMIC DNA]</scope>
    <source>
        <strain evidence="1 2">TUFC12733</strain>
    </source>
</reference>
<protein>
    <submittedName>
        <fullName evidence="1">Uncharacterized protein</fullName>
    </submittedName>
</protein>
<evidence type="ECO:0000313" key="2">
    <source>
        <dbReference type="Proteomes" id="UP000076738"/>
    </source>
</evidence>
<dbReference type="STRING" id="1330018.A0A167FVD7"/>
<sequence length="236" mass="26137">MPTSRSSSRSSSATISSEPLRTLRNLYTQAARAFLNRSPSVTTYIEQAFALLPHPDEHDSVRESGPLEQQRIKWDVLRLTWEASVYPSNGAMDHQTDMNLLTLPPAVLLPALHARSLVLFTPSNLKASSSHLPAEVLLALMLFAVKLGMYGVARDWAETWWVARGAADPDGEDEIKGRRKIREAMVLRVLPGLADWESAGGWAEGEPDVSLQEVCHHPDPYMRRCSFDAAATSFIA</sequence>
<dbReference type="Proteomes" id="UP000076738">
    <property type="component" value="Unassembled WGS sequence"/>
</dbReference>
<keyword evidence="2" id="KW-1185">Reference proteome</keyword>
<organism evidence="1 2">
    <name type="scientific">Calocera viscosa (strain TUFC12733)</name>
    <dbReference type="NCBI Taxonomy" id="1330018"/>
    <lineage>
        <taxon>Eukaryota</taxon>
        <taxon>Fungi</taxon>
        <taxon>Dikarya</taxon>
        <taxon>Basidiomycota</taxon>
        <taxon>Agaricomycotina</taxon>
        <taxon>Dacrymycetes</taxon>
        <taxon>Dacrymycetales</taxon>
        <taxon>Dacrymycetaceae</taxon>
        <taxon>Calocera</taxon>
    </lineage>
</organism>
<accession>A0A167FVD7</accession>
<dbReference type="EMBL" id="KV417360">
    <property type="protein sequence ID" value="KZO89886.1"/>
    <property type="molecule type" value="Genomic_DNA"/>
</dbReference>
<name>A0A167FVD7_CALVF</name>
<dbReference type="AlphaFoldDB" id="A0A167FVD7"/>
<dbReference type="OrthoDB" id="3981028at2759"/>
<gene>
    <name evidence="1" type="ORF">CALVIDRAFT_491251</name>
</gene>
<evidence type="ECO:0000313" key="1">
    <source>
        <dbReference type="EMBL" id="KZO89886.1"/>
    </source>
</evidence>
<proteinExistence type="predicted"/>